<evidence type="ECO:0000313" key="3">
    <source>
        <dbReference type="Proteomes" id="UP000019243"/>
    </source>
</evidence>
<proteinExistence type="predicted"/>
<accession>W7D878</accession>
<reference evidence="2 3" key="1">
    <citation type="submission" date="2012-12" db="EMBL/GenBank/DDBJ databases">
        <title>Novel taxa of Listeriaceae from agricultural environments in the United States.</title>
        <authorList>
            <person name="den Bakker H.C."/>
            <person name="Allred A."/>
            <person name="Warchocki S."/>
            <person name="Wright E.M."/>
            <person name="Burrell A."/>
            <person name="Nightingale K.K."/>
            <person name="Kephart D."/>
            <person name="Wiedmann M."/>
        </authorList>
    </citation>
    <scope>NUCLEOTIDE SEQUENCE [LARGE SCALE GENOMIC DNA]</scope>
    <source>
        <strain evidence="2 3">FSL F6-1037</strain>
    </source>
</reference>
<feature type="transmembrane region" description="Helical" evidence="1">
    <location>
        <begin position="117"/>
        <end position="149"/>
    </location>
</feature>
<protein>
    <submittedName>
        <fullName evidence="2">Uncharacterized protein</fullName>
    </submittedName>
</protein>
<evidence type="ECO:0000313" key="2">
    <source>
        <dbReference type="EMBL" id="EUJ41628.1"/>
    </source>
</evidence>
<dbReference type="Proteomes" id="UP000019243">
    <property type="component" value="Unassembled WGS sequence"/>
</dbReference>
<evidence type="ECO:0000256" key="1">
    <source>
        <dbReference type="SAM" id="Phobius"/>
    </source>
</evidence>
<keyword evidence="1" id="KW-1133">Transmembrane helix</keyword>
<organism evidence="2 3">
    <name type="scientific">Brochothrix campestris FSL F6-1037</name>
    <dbReference type="NCBI Taxonomy" id="1265861"/>
    <lineage>
        <taxon>Bacteria</taxon>
        <taxon>Bacillati</taxon>
        <taxon>Bacillota</taxon>
        <taxon>Bacilli</taxon>
        <taxon>Bacillales</taxon>
        <taxon>Listeriaceae</taxon>
        <taxon>Brochothrix</taxon>
    </lineage>
</organism>
<gene>
    <name evidence="2" type="ORF">BCAMP_03080</name>
</gene>
<keyword evidence="3" id="KW-1185">Reference proteome</keyword>
<name>W7D878_9LIST</name>
<comment type="caution">
    <text evidence="2">The sequence shown here is derived from an EMBL/GenBank/DDBJ whole genome shotgun (WGS) entry which is preliminary data.</text>
</comment>
<dbReference type="AlphaFoldDB" id="W7D878"/>
<sequence>MTGLQTVARDTKVEVTKVVWQSATNMLLYTNAPERFIANTNGANKTDGRLSNQRGDFKWFDQRQTIELKLLAQLSESGTDGTYYLRGTTAELAKAKTQLATVLQANVAVDENFLGNLYFLIAFITEPLLIAIVLLCLSMTTYALIFMLIQQSKKSALMQVMGYRKGQQLQKIMQLFYRQLAIGVGSGSVLMCTLLLWRYQS</sequence>
<feature type="transmembrane region" description="Helical" evidence="1">
    <location>
        <begin position="175"/>
        <end position="197"/>
    </location>
</feature>
<dbReference type="STRING" id="1265861.BCAMP_03080"/>
<keyword evidence="1" id="KW-0812">Transmembrane</keyword>
<dbReference type="RefSeq" id="WP_035313482.1">
    <property type="nucleotide sequence ID" value="NZ_AODH01000010.1"/>
</dbReference>
<keyword evidence="1" id="KW-0472">Membrane</keyword>
<dbReference type="EMBL" id="AODH01000010">
    <property type="protein sequence ID" value="EUJ41628.1"/>
    <property type="molecule type" value="Genomic_DNA"/>
</dbReference>